<name>A0A1J5Q801_9ZZZZ</name>
<dbReference type="EMBL" id="MLJW01001164">
    <property type="protein sequence ID" value="OIQ79758.1"/>
    <property type="molecule type" value="Genomic_DNA"/>
</dbReference>
<evidence type="ECO:0000313" key="1">
    <source>
        <dbReference type="EMBL" id="OIQ79758.1"/>
    </source>
</evidence>
<gene>
    <name evidence="1" type="ORF">GALL_385030</name>
</gene>
<comment type="caution">
    <text evidence="1">The sequence shown here is derived from an EMBL/GenBank/DDBJ whole genome shotgun (WGS) entry which is preliminary data.</text>
</comment>
<protein>
    <submittedName>
        <fullName evidence="1">Uncharacterized protein</fullName>
    </submittedName>
</protein>
<proteinExistence type="predicted"/>
<organism evidence="1">
    <name type="scientific">mine drainage metagenome</name>
    <dbReference type="NCBI Taxonomy" id="410659"/>
    <lineage>
        <taxon>unclassified sequences</taxon>
        <taxon>metagenomes</taxon>
        <taxon>ecological metagenomes</taxon>
    </lineage>
</organism>
<dbReference type="AlphaFoldDB" id="A0A1J5Q801"/>
<sequence>MSHLRRILAGAALGVLCPFAAAATATSPPDAAWVPMPGARAGIDPVPFIQQGRVTILSIDQYPPAMREALEQERAIDRRGYEAVDATHWDWDDANARPELLAPDEARARLRFTPASFAGGANAAAASLHAEGLLLPGPRSMPGPWGSATHVLRRSDGVPVYLQEVAYAETGGAIMLTRELLNAKVGDAPARFKLQRAPGGRAMSMLAWVTPRRYFALSVRDDVTAPGTAYDRDWLRRLAESVQER</sequence>
<reference evidence="1" key="1">
    <citation type="submission" date="2016-10" db="EMBL/GenBank/DDBJ databases">
        <title>Sequence of Gallionella enrichment culture.</title>
        <authorList>
            <person name="Poehlein A."/>
            <person name="Muehling M."/>
            <person name="Daniel R."/>
        </authorList>
    </citation>
    <scope>NUCLEOTIDE SEQUENCE</scope>
</reference>
<accession>A0A1J5Q801</accession>